<evidence type="ECO:0000313" key="1">
    <source>
        <dbReference type="EMBL" id="MDC4242728.1"/>
    </source>
</evidence>
<organism evidence="1 2">
    <name type="scientific">Clostridium tertium</name>
    <dbReference type="NCBI Taxonomy" id="1559"/>
    <lineage>
        <taxon>Bacteria</taxon>
        <taxon>Bacillati</taxon>
        <taxon>Bacillota</taxon>
        <taxon>Clostridia</taxon>
        <taxon>Eubacteriales</taxon>
        <taxon>Clostridiaceae</taxon>
        <taxon>Clostridium</taxon>
    </lineage>
</organism>
<proteinExistence type="predicted"/>
<dbReference type="RefSeq" id="WP_272470960.1">
    <property type="nucleotide sequence ID" value="NZ_JAMRYU010000116.1"/>
</dbReference>
<dbReference type="Proteomes" id="UP001141183">
    <property type="component" value="Unassembled WGS sequence"/>
</dbReference>
<reference evidence="1" key="1">
    <citation type="submission" date="2022-05" db="EMBL/GenBank/DDBJ databases">
        <title>Draft genome sequence of Clostridium tertium strain CP3 isolated from Peru.</title>
        <authorList>
            <person name="Hurtado R."/>
            <person name="Lima L."/>
            <person name="Sousa T."/>
            <person name="Jaiswal A.K."/>
            <person name="Tiwari S."/>
            <person name="Maturrano L."/>
            <person name="Brenig B."/>
            <person name="Azevedo V."/>
        </authorList>
    </citation>
    <scope>NUCLEOTIDE SEQUENCE</scope>
    <source>
        <strain evidence="1">CP3</strain>
    </source>
</reference>
<dbReference type="AlphaFoldDB" id="A0A9X3XP85"/>
<comment type="caution">
    <text evidence="1">The sequence shown here is derived from an EMBL/GenBank/DDBJ whole genome shotgun (WGS) entry which is preliminary data.</text>
</comment>
<dbReference type="EMBL" id="JAMRYU010000116">
    <property type="protein sequence ID" value="MDC4242728.1"/>
    <property type="molecule type" value="Genomic_DNA"/>
</dbReference>
<sequence length="53" mass="6206">MKVKELLEVLRQYGENTSVYIEYSGNDFEVEYGDTFRIKGIEDNFGNLVLKIQ</sequence>
<name>A0A9X3XP85_9CLOT</name>
<evidence type="ECO:0000313" key="2">
    <source>
        <dbReference type="Proteomes" id="UP001141183"/>
    </source>
</evidence>
<protein>
    <submittedName>
        <fullName evidence="1">Uncharacterized protein</fullName>
    </submittedName>
</protein>
<accession>A0A9X3XP85</accession>
<gene>
    <name evidence="1" type="ORF">NE398_21665</name>
</gene>
<keyword evidence="2" id="KW-1185">Reference proteome</keyword>